<keyword evidence="3" id="KW-0804">Transcription</keyword>
<accession>V6LDW9</accession>
<dbReference type="PANTHER" id="PTHR46621:SF1">
    <property type="entry name" value="SNRNA-ACTIVATING PROTEIN COMPLEX SUBUNIT 4"/>
    <property type="match status" value="1"/>
</dbReference>
<dbReference type="GO" id="GO:0001006">
    <property type="term" value="F:RNA polymerase III type 3 promoter sequence-specific DNA binding"/>
    <property type="evidence" value="ECO:0007669"/>
    <property type="project" value="TreeGrafter"/>
</dbReference>
<dbReference type="SUPFAM" id="SSF46689">
    <property type="entry name" value="Homeodomain-like"/>
    <property type="match status" value="1"/>
</dbReference>
<dbReference type="PROSITE" id="PS51294">
    <property type="entry name" value="HTH_MYB"/>
    <property type="match status" value="1"/>
</dbReference>
<dbReference type="InterPro" id="IPR051575">
    <property type="entry name" value="Myb-like_DNA-bd"/>
</dbReference>
<dbReference type="VEuPathDB" id="GiardiaDB:SS50377_27917"/>
<dbReference type="SMART" id="SM00717">
    <property type="entry name" value="SANT"/>
    <property type="match status" value="2"/>
</dbReference>
<dbReference type="OrthoDB" id="2143914at2759"/>
<keyword evidence="9" id="KW-1185">Reference proteome</keyword>
<dbReference type="GO" id="GO:0042796">
    <property type="term" value="P:snRNA transcription by RNA polymerase III"/>
    <property type="evidence" value="ECO:0007669"/>
    <property type="project" value="TreeGrafter"/>
</dbReference>
<gene>
    <name evidence="7" type="ORF">SS50377_17784</name>
    <name evidence="8" type="ORF">SS50377_27917</name>
</gene>
<dbReference type="InterPro" id="IPR017930">
    <property type="entry name" value="Myb_dom"/>
</dbReference>
<evidence type="ECO:0000313" key="7">
    <source>
        <dbReference type="EMBL" id="EST42478.1"/>
    </source>
</evidence>
<evidence type="ECO:0000256" key="2">
    <source>
        <dbReference type="ARBA" id="ARBA00023125"/>
    </source>
</evidence>
<keyword evidence="1" id="KW-0805">Transcription regulation</keyword>
<reference evidence="8" key="2">
    <citation type="submission" date="2020-12" db="EMBL/GenBank/DDBJ databases">
        <title>New Spironucleus salmonicida genome in near-complete chromosomes.</title>
        <authorList>
            <person name="Xu F."/>
            <person name="Kurt Z."/>
            <person name="Jimenez-Gonzalez A."/>
            <person name="Astvaldsson A."/>
            <person name="Andersson J.O."/>
            <person name="Svard S.G."/>
        </authorList>
    </citation>
    <scope>NUCLEOTIDE SEQUENCE</scope>
    <source>
        <strain evidence="8">ATCC 50377</strain>
    </source>
</reference>
<dbReference type="GO" id="GO:0042795">
    <property type="term" value="P:snRNA transcription by RNA polymerase II"/>
    <property type="evidence" value="ECO:0007669"/>
    <property type="project" value="TreeGrafter"/>
</dbReference>
<dbReference type="Gene3D" id="1.10.10.60">
    <property type="entry name" value="Homeodomain-like"/>
    <property type="match status" value="2"/>
</dbReference>
<evidence type="ECO:0000313" key="9">
    <source>
        <dbReference type="Proteomes" id="UP000018208"/>
    </source>
</evidence>
<evidence type="ECO:0000259" key="6">
    <source>
        <dbReference type="PROSITE" id="PS51294"/>
    </source>
</evidence>
<feature type="domain" description="Myb-like" evidence="5">
    <location>
        <begin position="100"/>
        <end position="151"/>
    </location>
</feature>
<dbReference type="AlphaFoldDB" id="V6LDW9"/>
<dbReference type="InterPro" id="IPR009057">
    <property type="entry name" value="Homeodomain-like_sf"/>
</dbReference>
<keyword evidence="2 7" id="KW-0238">DNA-binding</keyword>
<evidence type="ECO:0000313" key="8">
    <source>
        <dbReference type="EMBL" id="KAH0569945.1"/>
    </source>
</evidence>
<dbReference type="EMBL" id="KI546159">
    <property type="protein sequence ID" value="EST42478.1"/>
    <property type="molecule type" value="Genomic_DNA"/>
</dbReference>
<evidence type="ECO:0000256" key="4">
    <source>
        <dbReference type="ARBA" id="ARBA00023242"/>
    </source>
</evidence>
<evidence type="ECO:0000256" key="3">
    <source>
        <dbReference type="ARBA" id="ARBA00023163"/>
    </source>
</evidence>
<dbReference type="Proteomes" id="UP000018208">
    <property type="component" value="Unassembled WGS sequence"/>
</dbReference>
<feature type="domain" description="Myb-like" evidence="5">
    <location>
        <begin position="49"/>
        <end position="99"/>
    </location>
</feature>
<dbReference type="EMBL" id="AUWU02000008">
    <property type="protein sequence ID" value="KAH0569945.1"/>
    <property type="molecule type" value="Genomic_DNA"/>
</dbReference>
<dbReference type="PROSITE" id="PS50090">
    <property type="entry name" value="MYB_LIKE"/>
    <property type="match status" value="2"/>
</dbReference>
<keyword evidence="4" id="KW-0539">Nucleus</keyword>
<evidence type="ECO:0000259" key="5">
    <source>
        <dbReference type="PROSITE" id="PS50090"/>
    </source>
</evidence>
<organism evidence="7">
    <name type="scientific">Spironucleus salmonicida</name>
    <dbReference type="NCBI Taxonomy" id="348837"/>
    <lineage>
        <taxon>Eukaryota</taxon>
        <taxon>Metamonada</taxon>
        <taxon>Diplomonadida</taxon>
        <taxon>Hexamitidae</taxon>
        <taxon>Hexamitinae</taxon>
        <taxon>Spironucleus</taxon>
    </lineage>
</organism>
<feature type="domain" description="HTH myb-type" evidence="6">
    <location>
        <begin position="100"/>
        <end position="155"/>
    </location>
</feature>
<name>V6LDW9_9EUKA</name>
<proteinExistence type="predicted"/>
<evidence type="ECO:0000256" key="1">
    <source>
        <dbReference type="ARBA" id="ARBA00023015"/>
    </source>
</evidence>
<dbReference type="PANTHER" id="PTHR46621">
    <property type="entry name" value="SNRNA-ACTIVATING PROTEIN COMPLEX SUBUNIT 4"/>
    <property type="match status" value="1"/>
</dbReference>
<protein>
    <submittedName>
        <fullName evidence="7">Myb-like DNA-binding domain-containing protein</fullName>
    </submittedName>
</protein>
<dbReference type="CDD" id="cd00167">
    <property type="entry name" value="SANT"/>
    <property type="match status" value="2"/>
</dbReference>
<dbReference type="Pfam" id="PF00249">
    <property type="entry name" value="Myb_DNA-binding"/>
    <property type="match status" value="2"/>
</dbReference>
<sequence length="166" mass="19354">MDHQLINDEMIGSQLNQLSQLIQQLERQQENTQAAGIDLLTRKQKLAPKWTTEEDTILQQIVTAQGPKRWRTIAQQIAMHTKQPERQPDAVSQRWSRVINPLICKDRWSQQEDQHLIRAVQDCGPKQWKDVAEKLPGRTDIQVRYRLQKLKADLVSRGTLAEEYLP</sequence>
<dbReference type="InterPro" id="IPR001005">
    <property type="entry name" value="SANT/Myb"/>
</dbReference>
<dbReference type="GO" id="GO:0019185">
    <property type="term" value="C:snRNA-activating protein complex"/>
    <property type="evidence" value="ECO:0007669"/>
    <property type="project" value="TreeGrafter"/>
</dbReference>
<dbReference type="GO" id="GO:0000978">
    <property type="term" value="F:RNA polymerase II cis-regulatory region sequence-specific DNA binding"/>
    <property type="evidence" value="ECO:0007669"/>
    <property type="project" value="TreeGrafter"/>
</dbReference>
<reference evidence="7 8" key="1">
    <citation type="journal article" date="2014" name="PLoS Genet.">
        <title>The Genome of Spironucleus salmonicida Highlights a Fish Pathogen Adapted to Fluctuating Environments.</title>
        <authorList>
            <person name="Xu F."/>
            <person name="Jerlstrom-Hultqvist J."/>
            <person name="Einarsson E."/>
            <person name="Astvaldsson A."/>
            <person name="Svard S.G."/>
            <person name="Andersson J.O."/>
        </authorList>
    </citation>
    <scope>NUCLEOTIDE SEQUENCE</scope>
    <source>
        <strain evidence="8">ATCC 50377</strain>
    </source>
</reference>